<dbReference type="AlphaFoldDB" id="A0A914R106"/>
<feature type="domain" description="Peptidase S1" evidence="2">
    <location>
        <begin position="24"/>
        <end position="212"/>
    </location>
</feature>
<feature type="signal peptide" evidence="1">
    <location>
        <begin position="1"/>
        <end position="18"/>
    </location>
</feature>
<dbReference type="PROSITE" id="PS00134">
    <property type="entry name" value="TRYPSIN_HIS"/>
    <property type="match status" value="1"/>
</dbReference>
<dbReference type="InterPro" id="IPR018114">
    <property type="entry name" value="TRYPSIN_HIS"/>
</dbReference>
<keyword evidence="3" id="KW-1185">Reference proteome</keyword>
<evidence type="ECO:0000259" key="2">
    <source>
        <dbReference type="PROSITE" id="PS50240"/>
    </source>
</evidence>
<organism evidence="3 4">
    <name type="scientific">Panagrolaimus davidi</name>
    <dbReference type="NCBI Taxonomy" id="227884"/>
    <lineage>
        <taxon>Eukaryota</taxon>
        <taxon>Metazoa</taxon>
        <taxon>Ecdysozoa</taxon>
        <taxon>Nematoda</taxon>
        <taxon>Chromadorea</taxon>
        <taxon>Rhabditida</taxon>
        <taxon>Tylenchina</taxon>
        <taxon>Panagrolaimomorpha</taxon>
        <taxon>Panagrolaimoidea</taxon>
        <taxon>Panagrolaimidae</taxon>
        <taxon>Panagrolaimus</taxon>
    </lineage>
</organism>
<feature type="chain" id="PRO_5037458680" evidence="1">
    <location>
        <begin position="19"/>
        <end position="212"/>
    </location>
</feature>
<dbReference type="Proteomes" id="UP000887578">
    <property type="component" value="Unplaced"/>
</dbReference>
<dbReference type="InterPro" id="IPR051333">
    <property type="entry name" value="CLIP_Serine_Protease"/>
</dbReference>
<dbReference type="Gene3D" id="2.40.10.10">
    <property type="entry name" value="Trypsin-like serine proteases"/>
    <property type="match status" value="1"/>
</dbReference>
<accession>A0A914R106</accession>
<dbReference type="Pfam" id="PF00089">
    <property type="entry name" value="Trypsin"/>
    <property type="match status" value="1"/>
</dbReference>
<dbReference type="InterPro" id="IPR001254">
    <property type="entry name" value="Trypsin_dom"/>
</dbReference>
<dbReference type="WBParaSite" id="PDA_v2.g5058.t1">
    <property type="protein sequence ID" value="PDA_v2.g5058.t1"/>
    <property type="gene ID" value="PDA_v2.g5058"/>
</dbReference>
<dbReference type="InterPro" id="IPR043504">
    <property type="entry name" value="Peptidase_S1_PA_chymotrypsin"/>
</dbReference>
<sequence>MKFLLVFLLFNFGILCYGFNLPRIWNGSIAPSNKYPNVPRLIPLKMALVNVKNETTNETIHYGFPGTEFGLCTGSIISDRHILTAAHCLGHPYVKTATEFVADIHGIATISHIHAGWKNSSYLSDHDIGILEFPIGTKIGIKPVILTKNYVESDGDVGISVGYGDTNPFQVPILTKDCAFWKQQNYKVFCAGTKSERVDHGDSGGPFFLFQK</sequence>
<dbReference type="PROSITE" id="PS50240">
    <property type="entry name" value="TRYPSIN_DOM"/>
    <property type="match status" value="1"/>
</dbReference>
<dbReference type="InterPro" id="IPR009003">
    <property type="entry name" value="Peptidase_S1_PA"/>
</dbReference>
<evidence type="ECO:0000313" key="4">
    <source>
        <dbReference type="WBParaSite" id="PDA_v2.g5058.t1"/>
    </source>
</evidence>
<evidence type="ECO:0000313" key="3">
    <source>
        <dbReference type="Proteomes" id="UP000887578"/>
    </source>
</evidence>
<protein>
    <submittedName>
        <fullName evidence="4">Peptidase S1 domain-containing protein</fullName>
    </submittedName>
</protein>
<keyword evidence="1" id="KW-0732">Signal</keyword>
<dbReference type="GO" id="GO:0004252">
    <property type="term" value="F:serine-type endopeptidase activity"/>
    <property type="evidence" value="ECO:0007669"/>
    <property type="project" value="InterPro"/>
</dbReference>
<dbReference type="SMART" id="SM00020">
    <property type="entry name" value="Tryp_SPc"/>
    <property type="match status" value="1"/>
</dbReference>
<proteinExistence type="predicted"/>
<evidence type="ECO:0000256" key="1">
    <source>
        <dbReference type="SAM" id="SignalP"/>
    </source>
</evidence>
<dbReference type="GO" id="GO:0006508">
    <property type="term" value="P:proteolysis"/>
    <property type="evidence" value="ECO:0007669"/>
    <property type="project" value="InterPro"/>
</dbReference>
<name>A0A914R106_9BILA</name>
<dbReference type="PANTHER" id="PTHR24260">
    <property type="match status" value="1"/>
</dbReference>
<reference evidence="4" key="1">
    <citation type="submission" date="2022-11" db="UniProtKB">
        <authorList>
            <consortium name="WormBaseParasite"/>
        </authorList>
    </citation>
    <scope>IDENTIFICATION</scope>
</reference>
<dbReference type="PANTHER" id="PTHR24260:SF143">
    <property type="entry name" value="SERINE PROTEASE GD-LIKE PROTEIN"/>
    <property type="match status" value="1"/>
</dbReference>
<dbReference type="SUPFAM" id="SSF50494">
    <property type="entry name" value="Trypsin-like serine proteases"/>
    <property type="match status" value="1"/>
</dbReference>